<dbReference type="InterPro" id="IPR011009">
    <property type="entry name" value="Kinase-like_dom_sf"/>
</dbReference>
<dbReference type="RefSeq" id="WP_203797840.1">
    <property type="nucleotide sequence ID" value="NZ_BOMY01000002.1"/>
</dbReference>
<comment type="caution">
    <text evidence="2">The sequence shown here is derived from an EMBL/GenBank/DDBJ whole genome shotgun (WGS) entry which is preliminary data.</text>
</comment>
<sequence>MTRTVTLILVDSAGSVLGRLPEFEVSTPWWQEVGEFARPDRQVLRLLHGDQPGPVGGHVTYLAEASGPFDQLEKTEIDLAPHPLRAPYAEVGGPAASLAWAREALGVPVTAHQRRTWNLSAIWRLDGADGRPVAWLKQVPPFFAHEPAAIRLAGEIGPPLLADGPEGRMLLAHVEGEDRYGAGPDVCDRIAEAFHPVQVALAGRVPDTIPGSRLDADRIRRVAEPYFDRLDGLAALVDGLPARFAAVAECGLPDTLMHGDLYPGNVRTDPAGNLTILDWGDSTIGHPAFDILRLTEDLDDPEPVVRRWAYRWKESLPGTEPIRAAELLRPVAALRAAVAYADFLAQIEPSEWPYHAQDVPESLAAALV</sequence>
<dbReference type="EMBL" id="BOMY01000002">
    <property type="protein sequence ID" value="GIF17609.1"/>
    <property type="molecule type" value="Genomic_DNA"/>
</dbReference>
<feature type="domain" description="Aminoglycoside phosphotransferase" evidence="1">
    <location>
        <begin position="170"/>
        <end position="304"/>
    </location>
</feature>
<reference evidence="2" key="1">
    <citation type="submission" date="2021-01" db="EMBL/GenBank/DDBJ databases">
        <title>Whole genome shotgun sequence of Actinoplanes tereljensis NBRC 105297.</title>
        <authorList>
            <person name="Komaki H."/>
            <person name="Tamura T."/>
        </authorList>
    </citation>
    <scope>NUCLEOTIDE SEQUENCE</scope>
    <source>
        <strain evidence="2">NBRC 105297</strain>
    </source>
</reference>
<protein>
    <recommendedName>
        <fullName evidence="1">Aminoglycoside phosphotransferase domain-containing protein</fullName>
    </recommendedName>
</protein>
<dbReference type="Pfam" id="PF01636">
    <property type="entry name" value="APH"/>
    <property type="match status" value="1"/>
</dbReference>
<dbReference type="Proteomes" id="UP000623608">
    <property type="component" value="Unassembled WGS sequence"/>
</dbReference>
<evidence type="ECO:0000259" key="1">
    <source>
        <dbReference type="Pfam" id="PF01636"/>
    </source>
</evidence>
<evidence type="ECO:0000313" key="3">
    <source>
        <dbReference type="Proteomes" id="UP000623608"/>
    </source>
</evidence>
<dbReference type="SUPFAM" id="SSF56112">
    <property type="entry name" value="Protein kinase-like (PK-like)"/>
    <property type="match status" value="1"/>
</dbReference>
<organism evidence="2 3">
    <name type="scientific">Paractinoplanes tereljensis</name>
    <dbReference type="NCBI Taxonomy" id="571912"/>
    <lineage>
        <taxon>Bacteria</taxon>
        <taxon>Bacillati</taxon>
        <taxon>Actinomycetota</taxon>
        <taxon>Actinomycetes</taxon>
        <taxon>Micromonosporales</taxon>
        <taxon>Micromonosporaceae</taxon>
        <taxon>Paractinoplanes</taxon>
    </lineage>
</organism>
<dbReference type="Gene3D" id="3.90.1200.10">
    <property type="match status" value="1"/>
</dbReference>
<gene>
    <name evidence="2" type="ORF">Ate02nite_03390</name>
</gene>
<evidence type="ECO:0000313" key="2">
    <source>
        <dbReference type="EMBL" id="GIF17609.1"/>
    </source>
</evidence>
<dbReference type="InterPro" id="IPR002575">
    <property type="entry name" value="Aminoglycoside_PTrfase"/>
</dbReference>
<proteinExistence type="predicted"/>
<accession>A0A919NGC5</accession>
<dbReference type="AlphaFoldDB" id="A0A919NGC5"/>
<keyword evidence="3" id="KW-1185">Reference proteome</keyword>
<name>A0A919NGC5_9ACTN</name>